<gene>
    <name evidence="2" type="ORF">P8C59_006513</name>
</gene>
<evidence type="ECO:0000313" key="3">
    <source>
        <dbReference type="Proteomes" id="UP001217918"/>
    </source>
</evidence>
<comment type="caution">
    <text evidence="2">The sequence shown here is derived from an EMBL/GenBank/DDBJ whole genome shotgun (WGS) entry which is preliminary data.</text>
</comment>
<dbReference type="Proteomes" id="UP001217918">
    <property type="component" value="Unassembled WGS sequence"/>
</dbReference>
<dbReference type="EMBL" id="JAQQPM010000005">
    <property type="protein sequence ID" value="KAK2072141.1"/>
    <property type="molecule type" value="Genomic_DNA"/>
</dbReference>
<organism evidence="2 3">
    <name type="scientific">Phyllachora maydis</name>
    <dbReference type="NCBI Taxonomy" id="1825666"/>
    <lineage>
        <taxon>Eukaryota</taxon>
        <taxon>Fungi</taxon>
        <taxon>Dikarya</taxon>
        <taxon>Ascomycota</taxon>
        <taxon>Pezizomycotina</taxon>
        <taxon>Sordariomycetes</taxon>
        <taxon>Sordariomycetidae</taxon>
        <taxon>Phyllachorales</taxon>
        <taxon>Phyllachoraceae</taxon>
        <taxon>Phyllachora</taxon>
    </lineage>
</organism>
<reference evidence="2" key="1">
    <citation type="journal article" date="2023" name="Mol. Plant Microbe Interact.">
        <title>Elucidating the Obligate Nature and Biological Capacity of an Invasive Fungal Corn Pathogen.</title>
        <authorList>
            <person name="MacCready J.S."/>
            <person name="Roggenkamp E.M."/>
            <person name="Gdanetz K."/>
            <person name="Chilvers M.I."/>
        </authorList>
    </citation>
    <scope>NUCLEOTIDE SEQUENCE</scope>
    <source>
        <strain evidence="2">PM02</strain>
    </source>
</reference>
<evidence type="ECO:0000256" key="1">
    <source>
        <dbReference type="SAM" id="MobiDB-lite"/>
    </source>
</evidence>
<proteinExistence type="predicted"/>
<name>A0AAD9I6K6_9PEZI</name>
<sequence>MKHNKEKDNAYNRAYKPPSNTKEEGSSKDNSKEKKKDNNSNDNSTSNSTSNSRDKARRKLSNSSLRYKADLGGKVYIISK</sequence>
<dbReference type="AlphaFoldDB" id="A0AAD9I6K6"/>
<feature type="compositionally biased region" description="Low complexity" evidence="1">
    <location>
        <begin position="40"/>
        <end position="51"/>
    </location>
</feature>
<evidence type="ECO:0000313" key="2">
    <source>
        <dbReference type="EMBL" id="KAK2072141.1"/>
    </source>
</evidence>
<protein>
    <submittedName>
        <fullName evidence="2">Uncharacterized protein</fullName>
    </submittedName>
</protein>
<keyword evidence="3" id="KW-1185">Reference proteome</keyword>
<feature type="region of interest" description="Disordered" evidence="1">
    <location>
        <begin position="1"/>
        <end position="80"/>
    </location>
</feature>
<accession>A0AAD9I6K6</accession>
<feature type="compositionally biased region" description="Basic and acidic residues" evidence="1">
    <location>
        <begin position="21"/>
        <end position="39"/>
    </location>
</feature>
<feature type="compositionally biased region" description="Basic and acidic residues" evidence="1">
    <location>
        <begin position="1"/>
        <end position="10"/>
    </location>
</feature>